<dbReference type="PANTHER" id="PTHR13634">
    <property type="entry name" value="RIBOSOME BIOGENESIS PROTEIN BRIX"/>
    <property type="match status" value="1"/>
</dbReference>
<dbReference type="GO" id="GO:0005730">
    <property type="term" value="C:nucleolus"/>
    <property type="evidence" value="ECO:0007669"/>
    <property type="project" value="UniProtKB-SubCell"/>
</dbReference>
<evidence type="ECO:0000256" key="5">
    <source>
        <dbReference type="ARBA" id="ARBA00023242"/>
    </source>
</evidence>
<dbReference type="Pfam" id="PF04427">
    <property type="entry name" value="Brix"/>
    <property type="match status" value="1"/>
</dbReference>
<reference evidence="7" key="2">
    <citation type="submission" date="2021-01" db="EMBL/GenBank/DDBJ databases">
        <authorList>
            <person name="Schikora-Tamarit M.A."/>
        </authorList>
    </citation>
    <scope>NUCLEOTIDE SEQUENCE</scope>
    <source>
        <strain evidence="7">CBS2887</strain>
    </source>
</reference>
<dbReference type="PROSITE" id="PS50833">
    <property type="entry name" value="BRIX"/>
    <property type="match status" value="1"/>
</dbReference>
<reference evidence="7" key="1">
    <citation type="journal article" date="2021" name="Open Biol.">
        <title>Shared evolutionary footprints suggest mitochondrial oxidative damage underlies multiple complex I losses in fungi.</title>
        <authorList>
            <person name="Schikora-Tamarit M.A."/>
            <person name="Marcet-Houben M."/>
            <person name="Nosek J."/>
            <person name="Gabaldon T."/>
        </authorList>
    </citation>
    <scope>NUCLEOTIDE SEQUENCE</scope>
    <source>
        <strain evidence="7">CBS2887</strain>
    </source>
</reference>
<dbReference type="SMART" id="SM00879">
    <property type="entry name" value="Brix"/>
    <property type="match status" value="1"/>
</dbReference>
<dbReference type="InterPro" id="IPR026532">
    <property type="entry name" value="BRX1"/>
</dbReference>
<sequence>MSAIYKALAGAKSGGKDDKPKTSHINRQRVLLISSRGITFRHRYLINDLYGLLPHSRKEPKLDAKKQLGQLNEIAELYNCNNVLYFEARKHQDLYMWLSKPPNGPTIKFLVQNIHNTEELNFTGNCLKGSRPILSFDSSFEDESHYKLMKEMFTHTFGVPPSSRKIKPFVDHVMSFSIVDGKIWIRNYQILEQAEDVKNRDEGDVSLVEIGPRFVLTPILILEGSFGGPKIYENKQYVSPNFARAQLKQKQAEDAKARHDATVALKLKKRENVLAVDPLSNEALFK</sequence>
<dbReference type="Gene3D" id="3.40.50.10480">
    <property type="entry name" value="Probable brix-domain ribosomal biogenesis protein"/>
    <property type="match status" value="1"/>
</dbReference>
<proteinExistence type="inferred from homology"/>
<dbReference type="GO" id="GO:0019843">
    <property type="term" value="F:rRNA binding"/>
    <property type="evidence" value="ECO:0007669"/>
    <property type="project" value="InterPro"/>
</dbReference>
<evidence type="ECO:0000256" key="4">
    <source>
        <dbReference type="ARBA" id="ARBA00022517"/>
    </source>
</evidence>
<accession>A0A9P8TRZ9</accession>
<dbReference type="Proteomes" id="UP000774326">
    <property type="component" value="Unassembled WGS sequence"/>
</dbReference>
<dbReference type="InterPro" id="IPR007109">
    <property type="entry name" value="Brix"/>
</dbReference>
<evidence type="ECO:0000256" key="1">
    <source>
        <dbReference type="ARBA" id="ARBA00003439"/>
    </source>
</evidence>
<comment type="similarity">
    <text evidence="3">Belongs to the BRX1 family.</text>
</comment>
<evidence type="ECO:0000256" key="3">
    <source>
        <dbReference type="ARBA" id="ARBA00006369"/>
    </source>
</evidence>
<dbReference type="AlphaFoldDB" id="A0A9P8TRZ9"/>
<dbReference type="PANTHER" id="PTHR13634:SF0">
    <property type="entry name" value="RIBOSOME BIOGENESIS PROTEIN BRX1 HOMOLOG"/>
    <property type="match status" value="1"/>
</dbReference>
<dbReference type="SUPFAM" id="SSF52954">
    <property type="entry name" value="Class II aaRS ABD-related"/>
    <property type="match status" value="1"/>
</dbReference>
<dbReference type="GO" id="GO:0006364">
    <property type="term" value="P:rRNA processing"/>
    <property type="evidence" value="ECO:0007669"/>
    <property type="project" value="InterPro"/>
</dbReference>
<gene>
    <name evidence="7" type="ORF">WICPIJ_000484</name>
</gene>
<dbReference type="OrthoDB" id="1638493at2759"/>
<dbReference type="GO" id="GO:0000027">
    <property type="term" value="P:ribosomal large subunit assembly"/>
    <property type="evidence" value="ECO:0007669"/>
    <property type="project" value="TreeGrafter"/>
</dbReference>
<organism evidence="7 8">
    <name type="scientific">Wickerhamomyces pijperi</name>
    <name type="common">Yeast</name>
    <name type="synonym">Pichia pijperi</name>
    <dbReference type="NCBI Taxonomy" id="599730"/>
    <lineage>
        <taxon>Eukaryota</taxon>
        <taxon>Fungi</taxon>
        <taxon>Dikarya</taxon>
        <taxon>Ascomycota</taxon>
        <taxon>Saccharomycotina</taxon>
        <taxon>Saccharomycetes</taxon>
        <taxon>Phaffomycetales</taxon>
        <taxon>Wickerhamomycetaceae</taxon>
        <taxon>Wickerhamomyces</taxon>
    </lineage>
</organism>
<evidence type="ECO:0000256" key="2">
    <source>
        <dbReference type="ARBA" id="ARBA00004604"/>
    </source>
</evidence>
<keyword evidence="4" id="KW-0690">Ribosome biogenesis</keyword>
<protein>
    <recommendedName>
        <fullName evidence="6">Brix domain-containing protein</fullName>
    </recommendedName>
</protein>
<evidence type="ECO:0000259" key="6">
    <source>
        <dbReference type="PROSITE" id="PS50833"/>
    </source>
</evidence>
<dbReference type="FunFam" id="3.40.50.10480:FF:000003">
    <property type="entry name" value="Ribosome biogenesis protein BRX1"/>
    <property type="match status" value="1"/>
</dbReference>
<comment type="subcellular location">
    <subcellularLocation>
        <location evidence="2">Nucleus</location>
        <location evidence="2">Nucleolus</location>
    </subcellularLocation>
</comment>
<evidence type="ECO:0000313" key="7">
    <source>
        <dbReference type="EMBL" id="KAH3688534.1"/>
    </source>
</evidence>
<name>A0A9P8TRZ9_WICPI</name>
<keyword evidence="8" id="KW-1185">Reference proteome</keyword>
<keyword evidence="5" id="KW-0539">Nucleus</keyword>
<comment type="caution">
    <text evidence="7">The sequence shown here is derived from an EMBL/GenBank/DDBJ whole genome shotgun (WGS) entry which is preliminary data.</text>
</comment>
<dbReference type="EMBL" id="JAEUBG010000296">
    <property type="protein sequence ID" value="KAH3688534.1"/>
    <property type="molecule type" value="Genomic_DNA"/>
</dbReference>
<comment type="function">
    <text evidence="1">Required for biogenesis of the 60S ribosomal subunit.</text>
</comment>
<feature type="domain" description="Brix" evidence="6">
    <location>
        <begin position="28"/>
        <end position="227"/>
    </location>
</feature>
<evidence type="ECO:0000313" key="8">
    <source>
        <dbReference type="Proteomes" id="UP000774326"/>
    </source>
</evidence>